<comment type="subcellular location">
    <subcellularLocation>
        <location evidence="1 6">Cell membrane</location>
        <topology evidence="1 6">Multi-pass membrane protein</topology>
    </subcellularLocation>
</comment>
<dbReference type="EnsemblMetazoa" id="SCAU016906-RA">
    <property type="protein sequence ID" value="SCAU016906-PA"/>
    <property type="gene ID" value="SCAU016906"/>
</dbReference>
<keyword evidence="5 6" id="KW-0472">Membrane</keyword>
<evidence type="ECO:0000256" key="6">
    <source>
        <dbReference type="RuleBase" id="RU363108"/>
    </source>
</evidence>
<evidence type="ECO:0000256" key="5">
    <source>
        <dbReference type="ARBA" id="ARBA00023136"/>
    </source>
</evidence>
<evidence type="ECO:0000313" key="7">
    <source>
        <dbReference type="EnsemblMetazoa" id="SCAU016906-PA"/>
    </source>
</evidence>
<feature type="transmembrane region" description="Helical" evidence="6">
    <location>
        <begin position="6"/>
        <end position="26"/>
    </location>
</feature>
<dbReference type="VEuPathDB" id="VectorBase:SCAU016906"/>
<evidence type="ECO:0000313" key="8">
    <source>
        <dbReference type="Proteomes" id="UP000095300"/>
    </source>
</evidence>
<dbReference type="AlphaFoldDB" id="A0A2Y9D4L2"/>
<comment type="caution">
    <text evidence="6">Lacks conserved residue(s) required for the propagation of feature annotation.</text>
</comment>
<comment type="function">
    <text evidence="6">Gustatory receptor which mediates acceptance or avoidance behavior, depending on its substrates.</text>
</comment>
<reference evidence="7" key="1">
    <citation type="submission" date="2020-05" db="UniProtKB">
        <authorList>
            <consortium name="EnsemblMetazoa"/>
        </authorList>
    </citation>
    <scope>IDENTIFICATION</scope>
    <source>
        <strain evidence="7">USDA</strain>
    </source>
</reference>
<keyword evidence="6" id="KW-0807">Transducer</keyword>
<dbReference type="InterPro" id="IPR013604">
    <property type="entry name" value="7TM_chemorcpt"/>
</dbReference>
<sequence>MKRWQYWLLAILNNYSVIVSSTVLRLDLKKRQLKKESFWISLYVTLSTLSLVVALPLAIPSNFAHGQLYETNVVAKYANFILLAVRSVIIITYVLTRSYRDKCLREWLECLMAIHTAYLDRCKDIPKDIRCRKWIYCNCALTWIHCLPLTVEMLEAQLNRRYDRLADMFLVCGMISVHHINMLHHALLLCYIQECLSIVKQQLRENLVDPKLSLIYFQLRNLYRQLNELYGPMILWIQIGLILSNSMVGYIGFRMLLISSKNSGQYGYLFGNSLYLCVLAHMYIYFNICNWVEAMISELDIILYGYKPRDISEAEEIQEIEKIVFSRSLFTPAIRICGMFDINFKTLFSIVSQTILYTILLMQVDYGKIK</sequence>
<accession>A0A2Y9D4L2</accession>
<proteinExistence type="inferred from homology"/>
<keyword evidence="2 6" id="KW-1003">Cell membrane</keyword>
<organism evidence="7 8">
    <name type="scientific">Stomoxys calcitrans</name>
    <name type="common">Stable fly</name>
    <name type="synonym">Conops calcitrans</name>
    <dbReference type="NCBI Taxonomy" id="35570"/>
    <lineage>
        <taxon>Eukaryota</taxon>
        <taxon>Metazoa</taxon>
        <taxon>Ecdysozoa</taxon>
        <taxon>Arthropoda</taxon>
        <taxon>Hexapoda</taxon>
        <taxon>Insecta</taxon>
        <taxon>Pterygota</taxon>
        <taxon>Neoptera</taxon>
        <taxon>Endopterygota</taxon>
        <taxon>Diptera</taxon>
        <taxon>Brachycera</taxon>
        <taxon>Muscomorpha</taxon>
        <taxon>Muscoidea</taxon>
        <taxon>Muscidae</taxon>
        <taxon>Stomoxys</taxon>
    </lineage>
</organism>
<keyword evidence="8" id="KW-1185">Reference proteome</keyword>
<dbReference type="Pfam" id="PF08395">
    <property type="entry name" value="7tm_7"/>
    <property type="match status" value="1"/>
</dbReference>
<keyword evidence="6" id="KW-0675">Receptor</keyword>
<keyword evidence="3 6" id="KW-0812">Transmembrane</keyword>
<dbReference type="GO" id="GO:0005886">
    <property type="term" value="C:plasma membrane"/>
    <property type="evidence" value="ECO:0007669"/>
    <property type="project" value="UniProtKB-SubCell"/>
</dbReference>
<feature type="transmembrane region" description="Helical" evidence="6">
    <location>
        <begin position="265"/>
        <end position="286"/>
    </location>
</feature>
<feature type="transmembrane region" description="Helical" evidence="6">
    <location>
        <begin position="38"/>
        <end position="57"/>
    </location>
</feature>
<evidence type="ECO:0000256" key="1">
    <source>
        <dbReference type="ARBA" id="ARBA00004651"/>
    </source>
</evidence>
<keyword evidence="4 6" id="KW-1133">Transmembrane helix</keyword>
<feature type="transmembrane region" description="Helical" evidence="6">
    <location>
        <begin position="77"/>
        <end position="95"/>
    </location>
</feature>
<evidence type="ECO:0000256" key="4">
    <source>
        <dbReference type="ARBA" id="ARBA00022989"/>
    </source>
</evidence>
<name>A0A2Y9D4L2_STOCA</name>
<evidence type="ECO:0000256" key="2">
    <source>
        <dbReference type="ARBA" id="ARBA00022475"/>
    </source>
</evidence>
<evidence type="ECO:0000256" key="3">
    <source>
        <dbReference type="ARBA" id="ARBA00022692"/>
    </source>
</evidence>
<dbReference type="GO" id="GO:0007165">
    <property type="term" value="P:signal transduction"/>
    <property type="evidence" value="ECO:0007669"/>
    <property type="project" value="UniProtKB-KW"/>
</dbReference>
<dbReference type="GO" id="GO:0050909">
    <property type="term" value="P:sensory perception of taste"/>
    <property type="evidence" value="ECO:0007669"/>
    <property type="project" value="InterPro"/>
</dbReference>
<protein>
    <recommendedName>
        <fullName evidence="6">Gustatory receptor</fullName>
    </recommendedName>
</protein>
<feature type="transmembrane region" description="Helical" evidence="6">
    <location>
        <begin position="229"/>
        <end position="253"/>
    </location>
</feature>
<comment type="similarity">
    <text evidence="6">Belongs to the insect chemoreceptor superfamily. Gustatory receptor (GR) family.</text>
</comment>
<dbReference type="Proteomes" id="UP000095300">
    <property type="component" value="Unassembled WGS sequence"/>
</dbReference>